<evidence type="ECO:0000256" key="1">
    <source>
        <dbReference type="ARBA" id="ARBA00022490"/>
    </source>
</evidence>
<keyword evidence="2 6" id="KW-0698">rRNA processing</keyword>
<dbReference type="PANTHER" id="PTHR31760:SF0">
    <property type="entry name" value="S-ADENOSYL-L-METHIONINE-DEPENDENT METHYLTRANSFERASES SUPERFAMILY PROTEIN"/>
    <property type="match status" value="1"/>
</dbReference>
<sequence length="236" mass="25630">MLNLKSLLAEHTKIDLTPVQSAAFEHYQALLLEWNQKFNLTAITDPQEMQLKHFYDSLTCLRAIPPDAKSLIDIGCGAGLPGIPLKIMLPGLKLVLVDSVGKKVEFCKIAAQELGLTDVTALHARVEDLGQDKLHREQYDWAVARAVAPLPVLAEYLLPLVCVGGSMLAQKGASAASELELANKAIRILGGGQAKVDSFELPVTHDQRALIQVVKERNTPAQYPRKAGTPSKKPLG</sequence>
<dbReference type="HAMAP" id="MF_00074">
    <property type="entry name" value="16SrRNA_methyltr_G"/>
    <property type="match status" value="1"/>
</dbReference>
<accession>A0A347ZSK6</accession>
<dbReference type="OrthoDB" id="9808773at2"/>
<dbReference type="SUPFAM" id="SSF53335">
    <property type="entry name" value="S-adenosyl-L-methionine-dependent methyltransferases"/>
    <property type="match status" value="1"/>
</dbReference>
<evidence type="ECO:0000256" key="3">
    <source>
        <dbReference type="ARBA" id="ARBA00022603"/>
    </source>
</evidence>
<dbReference type="PANTHER" id="PTHR31760">
    <property type="entry name" value="S-ADENOSYL-L-METHIONINE-DEPENDENT METHYLTRANSFERASES SUPERFAMILY PROTEIN"/>
    <property type="match status" value="1"/>
</dbReference>
<dbReference type="Pfam" id="PF02527">
    <property type="entry name" value="GidB"/>
    <property type="match status" value="1"/>
</dbReference>
<dbReference type="InterPro" id="IPR003682">
    <property type="entry name" value="rRNA_ssu_MeTfrase_G"/>
</dbReference>
<comment type="subcellular location">
    <subcellularLocation>
        <location evidence="6">Cytoplasm</location>
    </subcellularLocation>
</comment>
<keyword evidence="4 6" id="KW-0808">Transferase</keyword>
<keyword evidence="8" id="KW-1185">Reference proteome</keyword>
<dbReference type="RefSeq" id="WP_116224286.1">
    <property type="nucleotide sequence ID" value="NZ_AP018437.1"/>
</dbReference>
<dbReference type="NCBIfam" id="TIGR00138">
    <property type="entry name" value="rsmG_gidB"/>
    <property type="match status" value="1"/>
</dbReference>
<dbReference type="EMBL" id="QUMS01000001">
    <property type="protein sequence ID" value="REG11146.1"/>
    <property type="molecule type" value="Genomic_DNA"/>
</dbReference>
<comment type="caution">
    <text evidence="7">The sequence shown here is derived from an EMBL/GenBank/DDBJ whole genome shotgun (WGS) entry which is preliminary data.</text>
</comment>
<dbReference type="Gene3D" id="3.40.50.150">
    <property type="entry name" value="Vaccinia Virus protein VP39"/>
    <property type="match status" value="1"/>
</dbReference>
<dbReference type="FunFam" id="3.40.50.150:FF:000041">
    <property type="entry name" value="Ribosomal RNA small subunit methyltransferase G"/>
    <property type="match status" value="1"/>
</dbReference>
<dbReference type="Proteomes" id="UP000256388">
    <property type="component" value="Unassembled WGS sequence"/>
</dbReference>
<organism evidence="7 8">
    <name type="scientific">Pelolinea submarina</name>
    <dbReference type="NCBI Taxonomy" id="913107"/>
    <lineage>
        <taxon>Bacteria</taxon>
        <taxon>Bacillati</taxon>
        <taxon>Chloroflexota</taxon>
        <taxon>Anaerolineae</taxon>
        <taxon>Anaerolineales</taxon>
        <taxon>Anaerolineaceae</taxon>
        <taxon>Pelolinea</taxon>
    </lineage>
</organism>
<dbReference type="PIRSF" id="PIRSF003078">
    <property type="entry name" value="GidB"/>
    <property type="match status" value="1"/>
</dbReference>
<name>A0A347ZSK6_9CHLR</name>
<keyword evidence="1 6" id="KW-0963">Cytoplasm</keyword>
<evidence type="ECO:0000256" key="5">
    <source>
        <dbReference type="ARBA" id="ARBA00022691"/>
    </source>
</evidence>
<reference evidence="7 8" key="1">
    <citation type="submission" date="2018-08" db="EMBL/GenBank/DDBJ databases">
        <title>Genomic Encyclopedia of Type Strains, Phase IV (KMG-IV): sequencing the most valuable type-strain genomes for metagenomic binning, comparative biology and taxonomic classification.</title>
        <authorList>
            <person name="Goeker M."/>
        </authorList>
    </citation>
    <scope>NUCLEOTIDE SEQUENCE [LARGE SCALE GENOMIC DNA]</scope>
    <source>
        <strain evidence="7 8">DSM 23923</strain>
    </source>
</reference>
<feature type="binding site" evidence="6">
    <location>
        <position position="145"/>
    </location>
    <ligand>
        <name>S-adenosyl-L-methionine</name>
        <dbReference type="ChEBI" id="CHEBI:59789"/>
    </ligand>
</feature>
<comment type="caution">
    <text evidence="6">Lacks conserved residue(s) required for the propagation of feature annotation.</text>
</comment>
<keyword evidence="3 6" id="KW-0489">Methyltransferase</keyword>
<keyword evidence="5 6" id="KW-0949">S-adenosyl-L-methionine</keyword>
<feature type="binding site" evidence="6">
    <location>
        <position position="75"/>
    </location>
    <ligand>
        <name>S-adenosyl-L-methionine</name>
        <dbReference type="ChEBI" id="CHEBI:59789"/>
    </ligand>
</feature>
<feature type="binding site" evidence="6">
    <location>
        <begin position="126"/>
        <end position="127"/>
    </location>
    <ligand>
        <name>S-adenosyl-L-methionine</name>
        <dbReference type="ChEBI" id="CHEBI:59789"/>
    </ligand>
</feature>
<dbReference type="InterPro" id="IPR029063">
    <property type="entry name" value="SAM-dependent_MTases_sf"/>
</dbReference>
<protein>
    <recommendedName>
        <fullName evidence="6">Ribosomal RNA small subunit methyltransferase G</fullName>
        <ecNumber evidence="6">2.1.1.-</ecNumber>
    </recommendedName>
    <alternativeName>
        <fullName evidence="6">16S rRNA 7-methylguanosine methyltransferase</fullName>
        <shortName evidence="6">16S rRNA m7G methyltransferase</shortName>
    </alternativeName>
</protein>
<dbReference type="EC" id="2.1.1.-" evidence="6"/>
<dbReference type="GO" id="GO:0005829">
    <property type="term" value="C:cytosol"/>
    <property type="evidence" value="ECO:0007669"/>
    <property type="project" value="TreeGrafter"/>
</dbReference>
<comment type="similarity">
    <text evidence="6">Belongs to the methyltransferase superfamily. RNA methyltransferase RsmG family.</text>
</comment>
<evidence type="ECO:0000313" key="7">
    <source>
        <dbReference type="EMBL" id="REG11146.1"/>
    </source>
</evidence>
<dbReference type="GO" id="GO:0070043">
    <property type="term" value="F:rRNA (guanine-N7-)-methyltransferase activity"/>
    <property type="evidence" value="ECO:0007669"/>
    <property type="project" value="UniProtKB-UniRule"/>
</dbReference>
<proteinExistence type="inferred from homology"/>
<comment type="function">
    <text evidence="6">Specifically methylates the N7 position of a guanine in 16S rRNA.</text>
</comment>
<gene>
    <name evidence="6" type="primary">rsmG</name>
    <name evidence="7" type="ORF">DFR64_1023</name>
</gene>
<evidence type="ECO:0000313" key="8">
    <source>
        <dbReference type="Proteomes" id="UP000256388"/>
    </source>
</evidence>
<evidence type="ECO:0000256" key="6">
    <source>
        <dbReference type="HAMAP-Rule" id="MF_00074"/>
    </source>
</evidence>
<feature type="binding site" evidence="6">
    <location>
        <position position="80"/>
    </location>
    <ligand>
        <name>S-adenosyl-L-methionine</name>
        <dbReference type="ChEBI" id="CHEBI:59789"/>
    </ligand>
</feature>
<dbReference type="AlphaFoldDB" id="A0A347ZSK6"/>
<evidence type="ECO:0000256" key="4">
    <source>
        <dbReference type="ARBA" id="ARBA00022679"/>
    </source>
</evidence>
<evidence type="ECO:0000256" key="2">
    <source>
        <dbReference type="ARBA" id="ARBA00022552"/>
    </source>
</evidence>